<dbReference type="VEuPathDB" id="FungiDB:F4678DRAFT_444752"/>
<dbReference type="Proteomes" id="UP001148614">
    <property type="component" value="Unassembled WGS sequence"/>
</dbReference>
<dbReference type="EMBL" id="JANPWZ010000198">
    <property type="protein sequence ID" value="KAJ3578556.1"/>
    <property type="molecule type" value="Genomic_DNA"/>
</dbReference>
<reference evidence="1" key="1">
    <citation type="submission" date="2022-07" db="EMBL/GenBank/DDBJ databases">
        <title>Genome Sequence of Xylaria arbuscula.</title>
        <authorList>
            <person name="Buettner E."/>
        </authorList>
    </citation>
    <scope>NUCLEOTIDE SEQUENCE</scope>
    <source>
        <strain evidence="1">VT107</strain>
    </source>
</reference>
<name>A0A9W8NKV4_9PEZI</name>
<accession>A0A9W8NKV4</accession>
<keyword evidence="2" id="KW-1185">Reference proteome</keyword>
<evidence type="ECO:0000313" key="2">
    <source>
        <dbReference type="Proteomes" id="UP001148614"/>
    </source>
</evidence>
<sequence length="498" mass="57084">MVPLRNFTYGGGCTTASPPEKSSYRSKVKDCYLRKRNKVNTEVWIDRQSKSITAAYGESWQPRLPARSVLSRNHYNWDGYCDVEKDDQTVHDDAIEDPVGFLKYTTLLDAKSDESVPVSQRPRRANLCRKDALMSLRNDLKNKDEFDKSAEPYPFEITGIDLLPGVPKLSSVEPQCEAQPHDQPWQIDDQEHLLVSDYLSAQLFGLNLAPCEFDDKKDLPLCLQCALIAKLARENRQLDAFQEALQFALNDAFKHTNGVAFTAKVRLYDYAVGVSYPIIDICMDQWIEGTELQCYLAYYLLRGMLKRYSDLPFPDRVDIRELGLKCARLLVPYGAGRAEADSEGERVRSRIIGEMRLRGGPTGKDRLEIRDSAMSFFTVTHMRTKRADENRAQTGGTVRLNTGWTKRHLKQKPERPGPDYMKNVVGYDPNYVYCHEDAPEDEYALIRDSEFGHLGWNEVYDVLWVEWFNGIAYRKGSGVVYKEIWETHDLEDVDLILG</sequence>
<comment type="caution">
    <text evidence="1">The sequence shown here is derived from an EMBL/GenBank/DDBJ whole genome shotgun (WGS) entry which is preliminary data.</text>
</comment>
<proteinExistence type="predicted"/>
<dbReference type="AlphaFoldDB" id="A0A9W8NKV4"/>
<gene>
    <name evidence="1" type="ORF">NPX13_g2008</name>
</gene>
<evidence type="ECO:0000313" key="1">
    <source>
        <dbReference type="EMBL" id="KAJ3578556.1"/>
    </source>
</evidence>
<protein>
    <submittedName>
        <fullName evidence="1">Uncharacterized protein</fullName>
    </submittedName>
</protein>
<organism evidence="1 2">
    <name type="scientific">Xylaria arbuscula</name>
    <dbReference type="NCBI Taxonomy" id="114810"/>
    <lineage>
        <taxon>Eukaryota</taxon>
        <taxon>Fungi</taxon>
        <taxon>Dikarya</taxon>
        <taxon>Ascomycota</taxon>
        <taxon>Pezizomycotina</taxon>
        <taxon>Sordariomycetes</taxon>
        <taxon>Xylariomycetidae</taxon>
        <taxon>Xylariales</taxon>
        <taxon>Xylariaceae</taxon>
        <taxon>Xylaria</taxon>
    </lineage>
</organism>